<dbReference type="EMBL" id="QMFY01000003">
    <property type="protein sequence ID" value="RAW01608.1"/>
    <property type="molecule type" value="Genomic_DNA"/>
</dbReference>
<evidence type="ECO:0000313" key="5">
    <source>
        <dbReference type="Proteomes" id="UP000251889"/>
    </source>
</evidence>
<organism evidence="4 5">
    <name type="scientific">Pseudochryseolinea flava</name>
    <dbReference type="NCBI Taxonomy" id="2059302"/>
    <lineage>
        <taxon>Bacteria</taxon>
        <taxon>Pseudomonadati</taxon>
        <taxon>Bacteroidota</taxon>
        <taxon>Cytophagia</taxon>
        <taxon>Cytophagales</taxon>
        <taxon>Fulvivirgaceae</taxon>
        <taxon>Pseudochryseolinea</taxon>
    </lineage>
</organism>
<accession>A0A364Y680</accession>
<keyword evidence="1" id="KW-0646">Protease inhibitor</keyword>
<evidence type="ECO:0000313" key="4">
    <source>
        <dbReference type="EMBL" id="RAW01608.1"/>
    </source>
</evidence>
<dbReference type="Proteomes" id="UP000251889">
    <property type="component" value="Unassembled WGS sequence"/>
</dbReference>
<comment type="caution">
    <text evidence="4">The sequence shown here is derived from an EMBL/GenBank/DDBJ whole genome shotgun (WGS) entry which is preliminary data.</text>
</comment>
<proteinExistence type="predicted"/>
<keyword evidence="2" id="KW-0789">Thiol protease inhibitor</keyword>
<dbReference type="InterPro" id="IPR036331">
    <property type="entry name" value="Chagasin-like_sf"/>
</dbReference>
<keyword evidence="5" id="KW-1185">Reference proteome</keyword>
<protein>
    <recommendedName>
        <fullName evidence="3">Proteinase inhibitor I42 chagasin domain-containing protein</fullName>
    </recommendedName>
</protein>
<dbReference type="OrthoDB" id="1376470at2"/>
<dbReference type="Pfam" id="PF09394">
    <property type="entry name" value="Inhibitor_I42"/>
    <property type="match status" value="1"/>
</dbReference>
<gene>
    <name evidence="4" type="ORF">DQQ10_08095</name>
</gene>
<dbReference type="InterPro" id="IPR018990">
    <property type="entry name" value="Prot_inh_I42_chagasin"/>
</dbReference>
<dbReference type="Gene3D" id="2.60.40.2020">
    <property type="match status" value="1"/>
</dbReference>
<name>A0A364Y680_9BACT</name>
<feature type="domain" description="Proteinase inhibitor I42 chagasin" evidence="3">
    <location>
        <begin position="36"/>
        <end position="110"/>
    </location>
</feature>
<reference evidence="4 5" key="1">
    <citation type="submission" date="2018-06" db="EMBL/GenBank/DDBJ databases">
        <title>Chryseolinea flavus sp. nov., a member of the phylum Bacteroidetes isolated from soil.</title>
        <authorList>
            <person name="Li Y."/>
            <person name="Wang J."/>
        </authorList>
    </citation>
    <scope>NUCLEOTIDE SEQUENCE [LARGE SCALE GENOMIC DNA]</scope>
    <source>
        <strain evidence="4 5">SDU1-6</strain>
    </source>
</reference>
<dbReference type="SUPFAM" id="SSF141066">
    <property type="entry name" value="ICP-like"/>
    <property type="match status" value="1"/>
</dbReference>
<evidence type="ECO:0000259" key="3">
    <source>
        <dbReference type="Pfam" id="PF09394"/>
    </source>
</evidence>
<dbReference type="RefSeq" id="WP_112746348.1">
    <property type="nucleotide sequence ID" value="NZ_QMFY01000003.1"/>
</dbReference>
<evidence type="ECO:0000256" key="1">
    <source>
        <dbReference type="ARBA" id="ARBA00022690"/>
    </source>
</evidence>
<dbReference type="GO" id="GO:0004869">
    <property type="term" value="F:cysteine-type endopeptidase inhibitor activity"/>
    <property type="evidence" value="ECO:0007669"/>
    <property type="project" value="UniProtKB-KW"/>
</dbReference>
<evidence type="ECO:0000256" key="2">
    <source>
        <dbReference type="ARBA" id="ARBA00022704"/>
    </source>
</evidence>
<sequence>MKRLSIGVALILLIALTTYTILSQRYYDAGEGDTFTLRVGETFSVRTHLNGSTGYHNCWVNRKNAKVIETSRSYQSGLNEKLGLIGSGGVETISFQAIASGTDTVYISSIPPSRGECGGDQCIEVDFPIKHVFIVEVVSKP</sequence>
<dbReference type="AlphaFoldDB" id="A0A364Y680"/>